<accession>A0ABP9JTW7</accession>
<organism evidence="1 2">
    <name type="scientific">Nocardia callitridis</name>
    <dbReference type="NCBI Taxonomy" id="648753"/>
    <lineage>
        <taxon>Bacteria</taxon>
        <taxon>Bacillati</taxon>
        <taxon>Actinomycetota</taxon>
        <taxon>Actinomycetes</taxon>
        <taxon>Mycobacteriales</taxon>
        <taxon>Nocardiaceae</taxon>
        <taxon>Nocardia</taxon>
    </lineage>
</organism>
<proteinExistence type="predicted"/>
<gene>
    <name evidence="1" type="ORF">GCM10023318_04980</name>
</gene>
<sequence length="108" mass="11724">MRLDRWQTYVQGVTDGSKQTTATNVTGLTWRGTEWDQSQLSVATQTAAPLAATRAIWRGEDIDRVLLIGLRLPGSGRAFDRHLRTSVLKFHGAVGSSTLLAVETPSGS</sequence>
<evidence type="ECO:0000313" key="1">
    <source>
        <dbReference type="EMBL" id="GAA5043423.1"/>
    </source>
</evidence>
<dbReference type="EMBL" id="BAABJM010000001">
    <property type="protein sequence ID" value="GAA5043423.1"/>
    <property type="molecule type" value="Genomic_DNA"/>
</dbReference>
<protein>
    <submittedName>
        <fullName evidence="1">Uncharacterized protein</fullName>
    </submittedName>
</protein>
<dbReference type="Proteomes" id="UP001500603">
    <property type="component" value="Unassembled WGS sequence"/>
</dbReference>
<evidence type="ECO:0000313" key="2">
    <source>
        <dbReference type="Proteomes" id="UP001500603"/>
    </source>
</evidence>
<comment type="caution">
    <text evidence="1">The sequence shown here is derived from an EMBL/GenBank/DDBJ whole genome shotgun (WGS) entry which is preliminary data.</text>
</comment>
<name>A0ABP9JTW7_9NOCA</name>
<reference evidence="2" key="1">
    <citation type="journal article" date="2019" name="Int. J. Syst. Evol. Microbiol.">
        <title>The Global Catalogue of Microorganisms (GCM) 10K type strain sequencing project: providing services to taxonomists for standard genome sequencing and annotation.</title>
        <authorList>
            <consortium name="The Broad Institute Genomics Platform"/>
            <consortium name="The Broad Institute Genome Sequencing Center for Infectious Disease"/>
            <person name="Wu L."/>
            <person name="Ma J."/>
        </authorList>
    </citation>
    <scope>NUCLEOTIDE SEQUENCE [LARGE SCALE GENOMIC DNA]</scope>
    <source>
        <strain evidence="2">JCM 18298</strain>
    </source>
</reference>
<keyword evidence="2" id="KW-1185">Reference proteome</keyword>